<evidence type="ECO:0000259" key="1">
    <source>
        <dbReference type="PROSITE" id="PS51750"/>
    </source>
</evidence>
<dbReference type="PANTHER" id="PTHR36180">
    <property type="entry name" value="DNA-BINDING PROTEIN-RELATED-RELATED"/>
    <property type="match status" value="1"/>
</dbReference>
<dbReference type="RefSeq" id="WP_221452070.1">
    <property type="nucleotide sequence ID" value="NZ_JACHKZ010000015.1"/>
</dbReference>
<feature type="domain" description="Bro-N" evidence="1">
    <location>
        <begin position="39"/>
        <end position="147"/>
    </location>
</feature>
<protein>
    <recommendedName>
        <fullName evidence="1">Bro-N domain-containing protein</fullName>
    </recommendedName>
</protein>
<dbReference type="SMART" id="SM01040">
    <property type="entry name" value="Bro-N"/>
    <property type="match status" value="1"/>
</dbReference>
<evidence type="ECO:0000313" key="3">
    <source>
        <dbReference type="Proteomes" id="UP000562492"/>
    </source>
</evidence>
<reference evidence="2 3" key="1">
    <citation type="submission" date="2020-08" db="EMBL/GenBank/DDBJ databases">
        <title>Functional genomics of gut bacteria from endangered species of beetles.</title>
        <authorList>
            <person name="Carlos-Shanley C."/>
        </authorList>
    </citation>
    <scope>NUCLEOTIDE SEQUENCE [LARGE SCALE GENOMIC DNA]</scope>
    <source>
        <strain evidence="2 3">S00124</strain>
    </source>
</reference>
<gene>
    <name evidence="2" type="ORF">HNP33_002587</name>
</gene>
<dbReference type="PROSITE" id="PS51750">
    <property type="entry name" value="BRO_N"/>
    <property type="match status" value="1"/>
</dbReference>
<dbReference type="InterPro" id="IPR003497">
    <property type="entry name" value="BRO_N_domain"/>
</dbReference>
<dbReference type="Pfam" id="PF02498">
    <property type="entry name" value="Bro-N"/>
    <property type="match status" value="1"/>
</dbReference>
<dbReference type="PANTHER" id="PTHR36180:SF2">
    <property type="entry name" value="BRO FAMILY PROTEIN"/>
    <property type="match status" value="1"/>
</dbReference>
<keyword evidence="3" id="KW-1185">Reference proteome</keyword>
<sequence length="205" mass="23013">MSRQPEKGNAPEVAATEALSVKPQVLTQGINMSNCTDIQVSSQPVFNFGEHQVRVVMRNAEPWFVAADVARALEFRDASNAARMLSDHQKGTHSVSTSMGNQQLTVVSEGGLYRMVLRSRKPSAVAFSDWVSFTYRNDKNPMRSRKVFDLFDTKSHTVPVSACVLVDPVLQEFTEQGAVWRGYEIAVIDGEVYEFAQLWLVRQVW</sequence>
<evidence type="ECO:0000313" key="2">
    <source>
        <dbReference type="EMBL" id="MBB6578505.1"/>
    </source>
</evidence>
<organism evidence="2 3">
    <name type="scientific">Comamonas odontotermitis</name>
    <dbReference type="NCBI Taxonomy" id="379895"/>
    <lineage>
        <taxon>Bacteria</taxon>
        <taxon>Pseudomonadati</taxon>
        <taxon>Pseudomonadota</taxon>
        <taxon>Betaproteobacteria</taxon>
        <taxon>Burkholderiales</taxon>
        <taxon>Comamonadaceae</taxon>
        <taxon>Comamonas</taxon>
    </lineage>
</organism>
<name>A0ABR6RH67_9BURK</name>
<comment type="caution">
    <text evidence="2">The sequence shown here is derived from an EMBL/GenBank/DDBJ whole genome shotgun (WGS) entry which is preliminary data.</text>
</comment>
<dbReference type="EMBL" id="JACHKZ010000015">
    <property type="protein sequence ID" value="MBB6578505.1"/>
    <property type="molecule type" value="Genomic_DNA"/>
</dbReference>
<proteinExistence type="predicted"/>
<accession>A0ABR6RH67</accession>
<dbReference type="Proteomes" id="UP000562492">
    <property type="component" value="Unassembled WGS sequence"/>
</dbReference>